<name>A0A6C0BK89_9ZZZZ</name>
<dbReference type="InterPro" id="IPR027417">
    <property type="entry name" value="P-loop_NTPase"/>
</dbReference>
<evidence type="ECO:0000256" key="4">
    <source>
        <dbReference type="ARBA" id="ARBA00022840"/>
    </source>
</evidence>
<dbReference type="CDD" id="cd18807">
    <property type="entry name" value="SF1_C_UvrD"/>
    <property type="match status" value="1"/>
</dbReference>
<evidence type="ECO:0000256" key="3">
    <source>
        <dbReference type="ARBA" id="ARBA00022806"/>
    </source>
</evidence>
<evidence type="ECO:0000256" key="8">
    <source>
        <dbReference type="ARBA" id="ARBA00048988"/>
    </source>
</evidence>
<dbReference type="PANTHER" id="PTHR11070:SF2">
    <property type="entry name" value="ATP-DEPENDENT DNA HELICASE SRS2"/>
    <property type="match status" value="1"/>
</dbReference>
<evidence type="ECO:0000313" key="10">
    <source>
        <dbReference type="EMBL" id="QHS91743.1"/>
    </source>
</evidence>
<dbReference type="GO" id="GO:0003677">
    <property type="term" value="F:DNA binding"/>
    <property type="evidence" value="ECO:0007669"/>
    <property type="project" value="InterPro"/>
</dbReference>
<dbReference type="Pfam" id="PF13361">
    <property type="entry name" value="UvrD_C"/>
    <property type="match status" value="2"/>
</dbReference>
<keyword evidence="5" id="KW-0413">Isomerase</keyword>
<dbReference type="PANTHER" id="PTHR11070">
    <property type="entry name" value="UVRD / RECB / PCRA DNA HELICASE FAMILY MEMBER"/>
    <property type="match status" value="1"/>
</dbReference>
<dbReference type="Pfam" id="PF00580">
    <property type="entry name" value="UvrD-helicase"/>
    <property type="match status" value="2"/>
</dbReference>
<evidence type="ECO:0000256" key="7">
    <source>
        <dbReference type="ARBA" id="ARBA00034808"/>
    </source>
</evidence>
<dbReference type="SUPFAM" id="SSF52540">
    <property type="entry name" value="P-loop containing nucleoside triphosphate hydrolases"/>
    <property type="match status" value="1"/>
</dbReference>
<evidence type="ECO:0000256" key="1">
    <source>
        <dbReference type="ARBA" id="ARBA00022741"/>
    </source>
</evidence>
<comment type="catalytic activity">
    <reaction evidence="6">
        <text>Couples ATP hydrolysis with the unwinding of duplex DNA by translocating in the 3'-5' direction.</text>
        <dbReference type="EC" id="5.6.2.4"/>
    </reaction>
</comment>
<keyword evidence="4" id="KW-0067">ATP-binding</keyword>
<protein>
    <recommendedName>
        <fullName evidence="7">DNA 3'-5' helicase</fullName>
        <ecNumber evidence="7">5.6.2.4</ecNumber>
    </recommendedName>
</protein>
<organism evidence="10">
    <name type="scientific">viral metagenome</name>
    <dbReference type="NCBI Taxonomy" id="1070528"/>
    <lineage>
        <taxon>unclassified sequences</taxon>
        <taxon>metagenomes</taxon>
        <taxon>organismal metagenomes</taxon>
    </lineage>
</organism>
<dbReference type="GO" id="GO:0016787">
    <property type="term" value="F:hydrolase activity"/>
    <property type="evidence" value="ECO:0007669"/>
    <property type="project" value="UniProtKB-KW"/>
</dbReference>
<dbReference type="EC" id="5.6.2.4" evidence="7"/>
<evidence type="ECO:0000256" key="2">
    <source>
        <dbReference type="ARBA" id="ARBA00022801"/>
    </source>
</evidence>
<feature type="domain" description="UvrD-like helicase ATP-binding" evidence="9">
    <location>
        <begin position="15"/>
        <end position="213"/>
    </location>
</feature>
<dbReference type="GO" id="GO:0000725">
    <property type="term" value="P:recombinational repair"/>
    <property type="evidence" value="ECO:0007669"/>
    <property type="project" value="TreeGrafter"/>
</dbReference>
<dbReference type="Gene3D" id="3.40.50.300">
    <property type="entry name" value="P-loop containing nucleotide triphosphate hydrolases"/>
    <property type="match status" value="3"/>
</dbReference>
<keyword evidence="3" id="KW-0347">Helicase</keyword>
<keyword evidence="1" id="KW-0547">Nucleotide-binding</keyword>
<dbReference type="InterPro" id="IPR014016">
    <property type="entry name" value="UvrD-like_ATP-bd"/>
</dbReference>
<comment type="catalytic activity">
    <reaction evidence="8">
        <text>ATP + H2O = ADP + phosphate + H(+)</text>
        <dbReference type="Rhea" id="RHEA:13065"/>
        <dbReference type="ChEBI" id="CHEBI:15377"/>
        <dbReference type="ChEBI" id="CHEBI:15378"/>
        <dbReference type="ChEBI" id="CHEBI:30616"/>
        <dbReference type="ChEBI" id="CHEBI:43474"/>
        <dbReference type="ChEBI" id="CHEBI:456216"/>
        <dbReference type="EC" id="5.6.2.4"/>
    </reaction>
</comment>
<evidence type="ECO:0000256" key="5">
    <source>
        <dbReference type="ARBA" id="ARBA00023235"/>
    </source>
</evidence>
<dbReference type="GO" id="GO:0005524">
    <property type="term" value="F:ATP binding"/>
    <property type="evidence" value="ECO:0007669"/>
    <property type="project" value="UniProtKB-KW"/>
</dbReference>
<accession>A0A6C0BK89</accession>
<reference evidence="10" key="1">
    <citation type="journal article" date="2020" name="Nature">
        <title>Giant virus diversity and host interactions through global metagenomics.</title>
        <authorList>
            <person name="Schulz F."/>
            <person name="Roux S."/>
            <person name="Paez-Espino D."/>
            <person name="Jungbluth S."/>
            <person name="Walsh D.A."/>
            <person name="Denef V.J."/>
            <person name="McMahon K.D."/>
            <person name="Konstantinidis K.T."/>
            <person name="Eloe-Fadrosh E.A."/>
            <person name="Kyrpides N.C."/>
            <person name="Woyke T."/>
        </authorList>
    </citation>
    <scope>NUCLEOTIDE SEQUENCE</scope>
    <source>
        <strain evidence="10">GVMAG-M-3300013006-15</strain>
    </source>
</reference>
<dbReference type="InterPro" id="IPR014017">
    <property type="entry name" value="DNA_helicase_UvrD-like_C"/>
</dbReference>
<sequence>MLQNHMLEFPFSKITLNTQQNEIVQQSLDQNLRILASAGSGKTTTITAKIAHAITNLDVKPEAIVLTTFSRSGADTMKEKLEKMIGPTQTQIGTFHALSLQVLKANDPARLQGMFTVDELPYLWLDFLQSPKGAKWSKAITLLVVDEFQDINDIQLDIIREILSAGTAKIIIVGDDAQNIYAWRGSRVEIILNMHEEITSIKDFQLTYNYRSSESIVAVANSLMRKIPTLSHKERMTAMRNATPVKPEIRYFHRFASEVNWIIDDIIRRQVLGEKSIAILSKYNNVLYQFEEAFVQKKIPCKLMTDEKLNKRKGKETDIILSTFHASKGLEWDTVYIVKLHDGAFPQKKDEESIDEERRLFYVAVTRARNNLVMTYSKGEKNMCRFLREIHRPLLRWYSIAQHIAIDEEVLVENKDIESYFMSWTGENFRSIKSADCLPSNMQEQIQVSNYFRQGESYCVPDWVFRLDSISDFYAFIRYGILREIGIKYPESAGEWDEKIRLSLFRIRILKEDLPVFEKEKELIHACVTELFPARLGADKEPPPIFEFGDLEKVITVLSPGREWIIEEMIAVMQILHKIRSVIYNLRHVPSELNEFLLGPAKGSPPMIMRNDLITCWRRVTTRSIPNKSVLFDLYRLACVHSSRIGRNAPLYKTPEMTDLSGCLPFLEDISDHVLDEIQVTNTSEIQARVVLNDSILDLTCEIDLIVGNTVFVFLEGESKAEVQRLDRWIEGLARVSIARAAKYTIKNLVYIQPLSGAVARLSLVGWDDARFRKYIQTR</sequence>
<dbReference type="InterPro" id="IPR000212">
    <property type="entry name" value="DNA_helicase_UvrD/REP"/>
</dbReference>
<evidence type="ECO:0000256" key="6">
    <source>
        <dbReference type="ARBA" id="ARBA00034617"/>
    </source>
</evidence>
<dbReference type="EMBL" id="MN739163">
    <property type="protein sequence ID" value="QHS91743.1"/>
    <property type="molecule type" value="Genomic_DNA"/>
</dbReference>
<dbReference type="AlphaFoldDB" id="A0A6C0BK89"/>
<evidence type="ECO:0000259" key="9">
    <source>
        <dbReference type="PROSITE" id="PS51198"/>
    </source>
</evidence>
<dbReference type="CDD" id="cd17932">
    <property type="entry name" value="DEXQc_UvrD"/>
    <property type="match status" value="1"/>
</dbReference>
<dbReference type="GO" id="GO:0043138">
    <property type="term" value="F:3'-5' DNA helicase activity"/>
    <property type="evidence" value="ECO:0007669"/>
    <property type="project" value="UniProtKB-EC"/>
</dbReference>
<dbReference type="GO" id="GO:0005634">
    <property type="term" value="C:nucleus"/>
    <property type="evidence" value="ECO:0007669"/>
    <property type="project" value="TreeGrafter"/>
</dbReference>
<dbReference type="PROSITE" id="PS51198">
    <property type="entry name" value="UVRD_HELICASE_ATP_BIND"/>
    <property type="match status" value="1"/>
</dbReference>
<keyword evidence="2" id="KW-0378">Hydrolase</keyword>
<proteinExistence type="predicted"/>